<dbReference type="OrthoDB" id="63113at2759"/>
<dbReference type="GO" id="GO:0016192">
    <property type="term" value="P:vesicle-mediated transport"/>
    <property type="evidence" value="ECO:0007669"/>
    <property type="project" value="TreeGrafter"/>
</dbReference>
<dbReference type="GO" id="GO:0005783">
    <property type="term" value="C:endoplasmic reticulum"/>
    <property type="evidence" value="ECO:0007669"/>
    <property type="project" value="TreeGrafter"/>
</dbReference>
<dbReference type="PANTHER" id="PTHR19317:SF81">
    <property type="entry name" value="PRA1 FAMILY PROTEIN D"/>
    <property type="match status" value="1"/>
</dbReference>
<evidence type="ECO:0000256" key="6">
    <source>
        <dbReference type="ARBA" id="ARBA00023136"/>
    </source>
</evidence>
<reference evidence="9" key="1">
    <citation type="journal article" date="2023" name="Proc. Natl. Acad. Sci. U.S.A.">
        <title>Genomic and structural basis for evolution of tropane alkaloid biosynthesis.</title>
        <authorList>
            <person name="Wanga Y.-J."/>
            <person name="Taina T."/>
            <person name="Yua J.-Y."/>
            <person name="Lia J."/>
            <person name="Xua B."/>
            <person name="Chenc J."/>
            <person name="D'Auriad J.C."/>
            <person name="Huanga J.-P."/>
            <person name="Huanga S.-X."/>
        </authorList>
    </citation>
    <scope>NUCLEOTIDE SEQUENCE [LARGE SCALE GENOMIC DNA]</scope>
    <source>
        <strain evidence="9">cv. KIB-2019</strain>
    </source>
</reference>
<evidence type="ECO:0000313" key="8">
    <source>
        <dbReference type="EMBL" id="KAJ8547279.1"/>
    </source>
</evidence>
<dbReference type="InterPro" id="IPR004895">
    <property type="entry name" value="Prenylated_rab_accept_PRA1"/>
</dbReference>
<feature type="transmembrane region" description="Helical" evidence="7">
    <location>
        <begin position="103"/>
        <end position="119"/>
    </location>
</feature>
<dbReference type="GO" id="GO:0016020">
    <property type="term" value="C:membrane"/>
    <property type="evidence" value="ECO:0007669"/>
    <property type="project" value="UniProtKB-SubCell"/>
</dbReference>
<evidence type="ECO:0000313" key="9">
    <source>
        <dbReference type="Proteomes" id="UP001152561"/>
    </source>
</evidence>
<evidence type="ECO:0000256" key="7">
    <source>
        <dbReference type="RuleBase" id="RU363107"/>
    </source>
</evidence>
<evidence type="ECO:0000256" key="5">
    <source>
        <dbReference type="ARBA" id="ARBA00022989"/>
    </source>
</evidence>
<evidence type="ECO:0000256" key="2">
    <source>
        <dbReference type="ARBA" id="ARBA00004141"/>
    </source>
</evidence>
<dbReference type="AlphaFoldDB" id="A0A9Q1RA68"/>
<comment type="caution">
    <text evidence="8">The sequence shown here is derived from an EMBL/GenBank/DDBJ whole genome shotgun (WGS) entry which is preliminary data.</text>
</comment>
<proteinExistence type="inferred from homology"/>
<protein>
    <recommendedName>
        <fullName evidence="7">PRA1 family protein</fullName>
    </recommendedName>
</protein>
<dbReference type="Proteomes" id="UP001152561">
    <property type="component" value="Unassembled WGS sequence"/>
</dbReference>
<sequence length="168" mass="18754">MSSPPPDTVTIAAVNVRPWPLFIDTATLSLPISFSDATYRINKNLRYFTGNYALIILIILLISLITRPISLVLFLIIFAGWIYLYFSRNEPLELFGFDIDDKFVLGFLTLVSFVALLVVKIWMNVVVSIGFGIVILCVHGALRAPEDHEDSPYGALLSDSPRGNYTIV</sequence>
<gene>
    <name evidence="8" type="ORF">K7X08_010865</name>
</gene>
<name>A0A9Q1RA68_9SOLA</name>
<evidence type="ECO:0000256" key="4">
    <source>
        <dbReference type="ARBA" id="ARBA00022692"/>
    </source>
</evidence>
<keyword evidence="5 7" id="KW-1133">Transmembrane helix</keyword>
<feature type="transmembrane region" description="Helical" evidence="7">
    <location>
        <begin position="126"/>
        <end position="142"/>
    </location>
</feature>
<comment type="similarity">
    <text evidence="3 7">Belongs to the PRA1 family.</text>
</comment>
<keyword evidence="4 7" id="KW-0812">Transmembrane</keyword>
<organism evidence="8 9">
    <name type="scientific">Anisodus acutangulus</name>
    <dbReference type="NCBI Taxonomy" id="402998"/>
    <lineage>
        <taxon>Eukaryota</taxon>
        <taxon>Viridiplantae</taxon>
        <taxon>Streptophyta</taxon>
        <taxon>Embryophyta</taxon>
        <taxon>Tracheophyta</taxon>
        <taxon>Spermatophyta</taxon>
        <taxon>Magnoliopsida</taxon>
        <taxon>eudicotyledons</taxon>
        <taxon>Gunneridae</taxon>
        <taxon>Pentapetalae</taxon>
        <taxon>asterids</taxon>
        <taxon>lamiids</taxon>
        <taxon>Solanales</taxon>
        <taxon>Solanaceae</taxon>
        <taxon>Solanoideae</taxon>
        <taxon>Hyoscyameae</taxon>
        <taxon>Anisodus</taxon>
    </lineage>
</organism>
<keyword evidence="9" id="KW-1185">Reference proteome</keyword>
<dbReference type="GO" id="GO:0005794">
    <property type="term" value="C:Golgi apparatus"/>
    <property type="evidence" value="ECO:0007669"/>
    <property type="project" value="TreeGrafter"/>
</dbReference>
<comment type="function">
    <text evidence="1 7">May be involved in both secretory and endocytic intracellular trafficking in the endosomal/prevacuolar compartments.</text>
</comment>
<keyword evidence="7" id="KW-0813">Transport</keyword>
<evidence type="ECO:0000256" key="3">
    <source>
        <dbReference type="ARBA" id="ARBA00006483"/>
    </source>
</evidence>
<feature type="transmembrane region" description="Helical" evidence="7">
    <location>
        <begin position="52"/>
        <end position="83"/>
    </location>
</feature>
<dbReference type="EMBL" id="JAJAGQ010000012">
    <property type="protein sequence ID" value="KAJ8547279.1"/>
    <property type="molecule type" value="Genomic_DNA"/>
</dbReference>
<evidence type="ECO:0000256" key="1">
    <source>
        <dbReference type="ARBA" id="ARBA00002501"/>
    </source>
</evidence>
<comment type="subcellular location">
    <subcellularLocation>
        <location evidence="2 7">Membrane</location>
        <topology evidence="2 7">Multi-pass membrane protein</topology>
    </subcellularLocation>
</comment>
<accession>A0A9Q1RA68</accession>
<keyword evidence="6 7" id="KW-0472">Membrane</keyword>
<dbReference type="Pfam" id="PF03208">
    <property type="entry name" value="PRA1"/>
    <property type="match status" value="1"/>
</dbReference>
<dbReference type="PANTHER" id="PTHR19317">
    <property type="entry name" value="PRENYLATED RAB ACCEPTOR 1-RELATED"/>
    <property type="match status" value="1"/>
</dbReference>